<dbReference type="EMBL" id="AWTC01000004">
    <property type="protein sequence ID" value="EST12540.1"/>
    <property type="molecule type" value="Genomic_DNA"/>
</dbReference>
<protein>
    <submittedName>
        <fullName evidence="4">MarR family transcriptional regulator</fullName>
    </submittedName>
</protein>
<dbReference type="GO" id="GO:0008080">
    <property type="term" value="F:N-acetyltransferase activity"/>
    <property type="evidence" value="ECO:0007669"/>
    <property type="project" value="InterPro"/>
</dbReference>
<dbReference type="Pfam" id="PF01047">
    <property type="entry name" value="MarR"/>
    <property type="match status" value="1"/>
</dbReference>
<dbReference type="InterPro" id="IPR050769">
    <property type="entry name" value="NAT_camello-type"/>
</dbReference>
<accession>V6IYQ1</accession>
<dbReference type="GO" id="GO:0003700">
    <property type="term" value="F:DNA-binding transcription factor activity"/>
    <property type="evidence" value="ECO:0007669"/>
    <property type="project" value="InterPro"/>
</dbReference>
<dbReference type="CDD" id="cd04301">
    <property type="entry name" value="NAT_SF"/>
    <property type="match status" value="1"/>
</dbReference>
<dbReference type="SMART" id="SM00347">
    <property type="entry name" value="HTH_MARR"/>
    <property type="match status" value="1"/>
</dbReference>
<dbReference type="STRING" id="1395513.P343_05135"/>
<feature type="domain" description="N-acetyltransferase" evidence="3">
    <location>
        <begin position="146"/>
        <end position="300"/>
    </location>
</feature>
<reference evidence="4 5" key="1">
    <citation type="journal article" date="2013" name="Genome Announc.">
        <title>Genome Sequence of Sporolactobacillus laevolacticus DSM442, an Efficient Polymer-Grade D-Lactate Producer from Agricultural Waste Cottonseed as a Nitrogen Source.</title>
        <authorList>
            <person name="Wang H."/>
            <person name="Wang L."/>
            <person name="Ju J."/>
            <person name="Yu B."/>
            <person name="Ma Y."/>
        </authorList>
    </citation>
    <scope>NUCLEOTIDE SEQUENCE [LARGE SCALE GENOMIC DNA]</scope>
    <source>
        <strain evidence="4 5">DSM 442</strain>
    </source>
</reference>
<dbReference type="InterPro" id="IPR000182">
    <property type="entry name" value="GNAT_dom"/>
</dbReference>
<dbReference type="PROSITE" id="PS50995">
    <property type="entry name" value="HTH_MARR_2"/>
    <property type="match status" value="1"/>
</dbReference>
<dbReference type="SUPFAM" id="SSF46785">
    <property type="entry name" value="Winged helix' DNA-binding domain"/>
    <property type="match status" value="1"/>
</dbReference>
<dbReference type="OrthoDB" id="5419426at2"/>
<evidence type="ECO:0000259" key="3">
    <source>
        <dbReference type="PROSITE" id="PS51186"/>
    </source>
</evidence>
<dbReference type="PANTHER" id="PTHR13947">
    <property type="entry name" value="GNAT FAMILY N-ACETYLTRANSFERASE"/>
    <property type="match status" value="1"/>
</dbReference>
<dbReference type="AlphaFoldDB" id="V6IYQ1"/>
<gene>
    <name evidence="4" type="ORF">P343_05135</name>
</gene>
<dbReference type="Gene3D" id="3.40.630.30">
    <property type="match status" value="1"/>
</dbReference>
<evidence type="ECO:0000259" key="2">
    <source>
        <dbReference type="PROSITE" id="PS50995"/>
    </source>
</evidence>
<evidence type="ECO:0000313" key="5">
    <source>
        <dbReference type="Proteomes" id="UP000018296"/>
    </source>
</evidence>
<organism evidence="4 5">
    <name type="scientific">Sporolactobacillus laevolacticus DSM 442</name>
    <dbReference type="NCBI Taxonomy" id="1395513"/>
    <lineage>
        <taxon>Bacteria</taxon>
        <taxon>Bacillati</taxon>
        <taxon>Bacillota</taxon>
        <taxon>Bacilli</taxon>
        <taxon>Bacillales</taxon>
        <taxon>Sporolactobacillaceae</taxon>
        <taxon>Sporolactobacillus</taxon>
    </lineage>
</organism>
<dbReference type="PROSITE" id="PS51186">
    <property type="entry name" value="GNAT"/>
    <property type="match status" value="1"/>
</dbReference>
<keyword evidence="1" id="KW-0808">Transferase</keyword>
<dbReference type="RefSeq" id="WP_023509328.1">
    <property type="nucleotide sequence ID" value="NZ_AWTC01000004.1"/>
</dbReference>
<dbReference type="InterPro" id="IPR016181">
    <property type="entry name" value="Acyl_CoA_acyltransferase"/>
</dbReference>
<dbReference type="Gene3D" id="1.10.10.10">
    <property type="entry name" value="Winged helix-like DNA-binding domain superfamily/Winged helix DNA-binding domain"/>
    <property type="match status" value="1"/>
</dbReference>
<dbReference type="Pfam" id="PF00583">
    <property type="entry name" value="Acetyltransf_1"/>
    <property type="match status" value="1"/>
</dbReference>
<evidence type="ECO:0000256" key="1">
    <source>
        <dbReference type="ARBA" id="ARBA00022679"/>
    </source>
</evidence>
<dbReference type="InterPro" id="IPR036388">
    <property type="entry name" value="WH-like_DNA-bd_sf"/>
</dbReference>
<dbReference type="eggNOG" id="COG1846">
    <property type="taxonomic scope" value="Bacteria"/>
</dbReference>
<sequence length="303" mass="34971">MPGQSAILKIRAFNRYYTRVLGLLNHHILSSDVSLTEARILLEIKTIETCTAKKLIEKLEIDGGYLSRILKNFEKSELITRYALPADKRVSVIQLTESGTEKLSELEGKSNNQIEQLLHHLDKKKQDQVLAAMETIHTALSKNQGVVLRSYRQSDLSFIVNAHRDLYHREYGFNEKFVRYVADAVSTFAVQHDAKRENIWILEVDQQPKGVIAIVKESEDTAQLRWFLLDQSLRGKGYGHKLLDEAIQFCRSQGYEKVILWTVSDLKAARHMYKSKGFNLVEQHENGDWTSHVITEEKWEMTL</sequence>
<comment type="caution">
    <text evidence="4">The sequence shown here is derived from an EMBL/GenBank/DDBJ whole genome shotgun (WGS) entry which is preliminary data.</text>
</comment>
<dbReference type="eggNOG" id="COG0456">
    <property type="taxonomic scope" value="Bacteria"/>
</dbReference>
<dbReference type="PANTHER" id="PTHR13947:SF37">
    <property type="entry name" value="LD18367P"/>
    <property type="match status" value="1"/>
</dbReference>
<dbReference type="SUPFAM" id="SSF55729">
    <property type="entry name" value="Acyl-CoA N-acyltransferases (Nat)"/>
    <property type="match status" value="1"/>
</dbReference>
<dbReference type="PATRIC" id="fig|1395513.3.peg.1048"/>
<evidence type="ECO:0000313" key="4">
    <source>
        <dbReference type="EMBL" id="EST12540.1"/>
    </source>
</evidence>
<feature type="domain" description="HTH marR-type" evidence="2">
    <location>
        <begin position="1"/>
        <end position="138"/>
    </location>
</feature>
<name>V6IYQ1_9BACL</name>
<dbReference type="InterPro" id="IPR036390">
    <property type="entry name" value="WH_DNA-bd_sf"/>
</dbReference>
<proteinExistence type="predicted"/>
<dbReference type="InterPro" id="IPR000835">
    <property type="entry name" value="HTH_MarR-typ"/>
</dbReference>
<dbReference type="Proteomes" id="UP000018296">
    <property type="component" value="Unassembled WGS sequence"/>
</dbReference>
<keyword evidence="5" id="KW-1185">Reference proteome</keyword>